<dbReference type="OrthoDB" id="1188911at2"/>
<accession>A0A1T4WC42</accession>
<keyword evidence="1" id="KW-0812">Transmembrane</keyword>
<gene>
    <name evidence="2" type="ORF">SAMN02745130_01433</name>
</gene>
<dbReference type="RefSeq" id="WP_078921910.1">
    <property type="nucleotide sequence ID" value="NZ_FUYB01000005.1"/>
</dbReference>
<keyword evidence="3" id="KW-1185">Reference proteome</keyword>
<sequence>MHLKRLNQALLIVSSAILTVIALTFGADPVSLVPTLYHTPVADINAIHIYRSVMGLILGVVAFWLYAAFNSQFTLAALYSLGLAMLGLSLSRIFSLLVDTGKPTTLLLVYLLAELGTALVVFLLIRQNRKHASTG</sequence>
<name>A0A1T4WC42_9GAMM</name>
<feature type="transmembrane region" description="Helical" evidence="1">
    <location>
        <begin position="76"/>
        <end position="98"/>
    </location>
</feature>
<feature type="transmembrane region" description="Helical" evidence="1">
    <location>
        <begin position="104"/>
        <end position="125"/>
    </location>
</feature>
<dbReference type="EMBL" id="FUYB01000005">
    <property type="protein sequence ID" value="SKA74872.1"/>
    <property type="molecule type" value="Genomic_DNA"/>
</dbReference>
<evidence type="ECO:0000256" key="1">
    <source>
        <dbReference type="SAM" id="Phobius"/>
    </source>
</evidence>
<keyword evidence="1" id="KW-0472">Membrane</keyword>
<evidence type="ECO:0000313" key="3">
    <source>
        <dbReference type="Proteomes" id="UP000190460"/>
    </source>
</evidence>
<organism evidence="2 3">
    <name type="scientific">Thiothrix eikelboomii</name>
    <dbReference type="NCBI Taxonomy" id="92487"/>
    <lineage>
        <taxon>Bacteria</taxon>
        <taxon>Pseudomonadati</taxon>
        <taxon>Pseudomonadota</taxon>
        <taxon>Gammaproteobacteria</taxon>
        <taxon>Thiotrichales</taxon>
        <taxon>Thiotrichaceae</taxon>
        <taxon>Thiothrix</taxon>
    </lineage>
</organism>
<evidence type="ECO:0000313" key="2">
    <source>
        <dbReference type="EMBL" id="SKA74872.1"/>
    </source>
</evidence>
<dbReference type="Proteomes" id="UP000190460">
    <property type="component" value="Unassembled WGS sequence"/>
</dbReference>
<dbReference type="Pfam" id="PF14248">
    <property type="entry name" value="DUF4345"/>
    <property type="match status" value="1"/>
</dbReference>
<feature type="transmembrane region" description="Helical" evidence="1">
    <location>
        <begin position="50"/>
        <end position="69"/>
    </location>
</feature>
<proteinExistence type="predicted"/>
<dbReference type="AlphaFoldDB" id="A0A1T4WC42"/>
<evidence type="ECO:0008006" key="4">
    <source>
        <dbReference type="Google" id="ProtNLM"/>
    </source>
</evidence>
<dbReference type="InterPro" id="IPR025597">
    <property type="entry name" value="DUF4345"/>
</dbReference>
<protein>
    <recommendedName>
        <fullName evidence="4">DUF4345 domain-containing protein</fullName>
    </recommendedName>
</protein>
<keyword evidence="1" id="KW-1133">Transmembrane helix</keyword>
<reference evidence="2 3" key="1">
    <citation type="submission" date="2017-02" db="EMBL/GenBank/DDBJ databases">
        <authorList>
            <person name="Peterson S.W."/>
        </authorList>
    </citation>
    <scope>NUCLEOTIDE SEQUENCE [LARGE SCALE GENOMIC DNA]</scope>
    <source>
        <strain evidence="2 3">ATCC 49788</strain>
    </source>
</reference>